<organism evidence="8 9">
    <name type="scientific">Methylophilales bacterium MBRS-H7</name>
    <dbReference type="NCBI Taxonomy" id="1623450"/>
    <lineage>
        <taxon>Bacteria</taxon>
        <taxon>Pseudomonadati</taxon>
        <taxon>Pseudomonadota</taxon>
        <taxon>Betaproteobacteria</taxon>
        <taxon>Nitrosomonadales</taxon>
        <taxon>OM43 clade</taxon>
    </lineage>
</organism>
<evidence type="ECO:0000313" key="8">
    <source>
        <dbReference type="EMBL" id="AKO66074.1"/>
    </source>
</evidence>
<dbReference type="PANTHER" id="PTHR33602:SF1">
    <property type="entry name" value="REGULATORY PROTEIN RECX FAMILY PROTEIN"/>
    <property type="match status" value="1"/>
</dbReference>
<dbReference type="GO" id="GO:0006282">
    <property type="term" value="P:regulation of DNA repair"/>
    <property type="evidence" value="ECO:0007669"/>
    <property type="project" value="UniProtKB-UniRule"/>
</dbReference>
<dbReference type="InterPro" id="IPR003783">
    <property type="entry name" value="Regulatory_RecX"/>
</dbReference>
<evidence type="ECO:0000313" key="9">
    <source>
        <dbReference type="Proteomes" id="UP000066549"/>
    </source>
</evidence>
<comment type="function">
    <text evidence="5">Modulates RecA activity.</text>
</comment>
<dbReference type="InterPro" id="IPR053924">
    <property type="entry name" value="RecX_HTH_2nd"/>
</dbReference>
<dbReference type="InterPro" id="IPR036388">
    <property type="entry name" value="WH-like_DNA-bd_sf"/>
</dbReference>
<dbReference type="Gene3D" id="1.10.10.10">
    <property type="entry name" value="Winged helix-like DNA-binding domain superfamily/Winged helix DNA-binding domain"/>
    <property type="match status" value="2"/>
</dbReference>
<evidence type="ECO:0000259" key="6">
    <source>
        <dbReference type="Pfam" id="PF02631"/>
    </source>
</evidence>
<protein>
    <recommendedName>
        <fullName evidence="3 5">Regulatory protein RecX</fullName>
    </recommendedName>
</protein>
<feature type="domain" description="RecX third three-helical" evidence="7">
    <location>
        <begin position="108"/>
        <end position="152"/>
    </location>
</feature>
<evidence type="ECO:0000256" key="1">
    <source>
        <dbReference type="ARBA" id="ARBA00004496"/>
    </source>
</evidence>
<accession>A0A0H4IZY6</accession>
<reference evidence="8 9" key="1">
    <citation type="submission" date="2015-03" db="EMBL/GenBank/DDBJ databases">
        <title>Comparative analysis of the OM43 clade including a novel species from Red Sea uncovers genomic and metabolic diversity among marine methylotrophs.</title>
        <authorList>
            <person name="Jimenez-Infante F."/>
            <person name="Ngugi D.K."/>
            <person name="Vinu M."/>
            <person name="Alam I."/>
            <person name="Kamau A."/>
            <person name="Blom J."/>
            <person name="Bajic V.B."/>
            <person name="Stingl U."/>
        </authorList>
    </citation>
    <scope>NUCLEOTIDE SEQUENCE [LARGE SCALE GENOMIC DNA]</scope>
    <source>
        <strain evidence="8 9">MBRSH7</strain>
    </source>
</reference>
<evidence type="ECO:0000256" key="5">
    <source>
        <dbReference type="HAMAP-Rule" id="MF_01114"/>
    </source>
</evidence>
<feature type="domain" description="RecX second three-helical" evidence="6">
    <location>
        <begin position="63"/>
        <end position="100"/>
    </location>
</feature>
<dbReference type="EMBL" id="CP011002">
    <property type="protein sequence ID" value="AKO66074.1"/>
    <property type="molecule type" value="Genomic_DNA"/>
</dbReference>
<gene>
    <name evidence="5" type="primary">recX</name>
    <name evidence="8" type="ORF">VI33_05085</name>
</gene>
<dbReference type="InterPro" id="IPR053925">
    <property type="entry name" value="RecX_HTH_3rd"/>
</dbReference>
<dbReference type="Pfam" id="PF21981">
    <property type="entry name" value="RecX_HTH3"/>
    <property type="match status" value="1"/>
</dbReference>
<dbReference type="AlphaFoldDB" id="A0A0H4IZY6"/>
<evidence type="ECO:0000256" key="3">
    <source>
        <dbReference type="ARBA" id="ARBA00018111"/>
    </source>
</evidence>
<sequence>MKMQADDPLKRLKNRALYYLAKREYGFVELVNKIKPFATDELDLNLDSCYQIVEELKQKGLQSDYRFCESYINSKKRKFGLQKISYELKQKEIDDFLIEEFIEVLRGEEYESARMVWERKYSSLPSDLNEKNKQIKFMQNRGFTFDTIKKIIK</sequence>
<dbReference type="PANTHER" id="PTHR33602">
    <property type="entry name" value="REGULATORY PROTEIN RECX FAMILY PROTEIN"/>
    <property type="match status" value="1"/>
</dbReference>
<evidence type="ECO:0000256" key="4">
    <source>
        <dbReference type="ARBA" id="ARBA00022490"/>
    </source>
</evidence>
<comment type="similarity">
    <text evidence="2 5">Belongs to the RecX family.</text>
</comment>
<dbReference type="Pfam" id="PF02631">
    <property type="entry name" value="RecX_HTH2"/>
    <property type="match status" value="1"/>
</dbReference>
<evidence type="ECO:0000256" key="2">
    <source>
        <dbReference type="ARBA" id="ARBA00009695"/>
    </source>
</evidence>
<keyword evidence="9" id="KW-1185">Reference proteome</keyword>
<proteinExistence type="inferred from homology"/>
<name>A0A0H4IZY6_9PROT</name>
<dbReference type="HAMAP" id="MF_01114">
    <property type="entry name" value="RecX"/>
    <property type="match status" value="1"/>
</dbReference>
<dbReference type="Proteomes" id="UP000066549">
    <property type="component" value="Chromosome"/>
</dbReference>
<keyword evidence="4 5" id="KW-0963">Cytoplasm</keyword>
<comment type="subcellular location">
    <subcellularLocation>
        <location evidence="1 5">Cytoplasm</location>
    </subcellularLocation>
</comment>
<evidence type="ECO:0000259" key="7">
    <source>
        <dbReference type="Pfam" id="PF21981"/>
    </source>
</evidence>
<dbReference type="GO" id="GO:0005737">
    <property type="term" value="C:cytoplasm"/>
    <property type="evidence" value="ECO:0007669"/>
    <property type="project" value="UniProtKB-SubCell"/>
</dbReference>